<dbReference type="OrthoDB" id="271448at2759"/>
<name>A0A8H6T4Q1_9AGAR</name>
<dbReference type="GeneID" id="59342933"/>
<accession>A0A8H6T4Q1</accession>
<keyword evidence="1" id="KW-0732">Signal</keyword>
<evidence type="ECO:0008006" key="4">
    <source>
        <dbReference type="Google" id="ProtNLM"/>
    </source>
</evidence>
<feature type="signal peptide" evidence="1">
    <location>
        <begin position="1"/>
        <end position="17"/>
    </location>
</feature>
<comment type="caution">
    <text evidence="2">The sequence shown here is derived from an EMBL/GenBank/DDBJ whole genome shotgun (WGS) entry which is preliminary data.</text>
</comment>
<protein>
    <recommendedName>
        <fullName evidence="4">Fruit-body specific protein a</fullName>
    </recommendedName>
</protein>
<evidence type="ECO:0000313" key="2">
    <source>
        <dbReference type="EMBL" id="KAF7309852.1"/>
    </source>
</evidence>
<proteinExistence type="predicted"/>
<evidence type="ECO:0000313" key="3">
    <source>
        <dbReference type="Proteomes" id="UP000636479"/>
    </source>
</evidence>
<reference evidence="2" key="1">
    <citation type="submission" date="2020-05" db="EMBL/GenBank/DDBJ databases">
        <title>Mycena genomes resolve the evolution of fungal bioluminescence.</title>
        <authorList>
            <person name="Tsai I.J."/>
        </authorList>
    </citation>
    <scope>NUCLEOTIDE SEQUENCE</scope>
    <source>
        <strain evidence="2">171206Taipei</strain>
    </source>
</reference>
<gene>
    <name evidence="2" type="ORF">MIND_00357300</name>
</gene>
<dbReference type="PANTHER" id="PTHR36578:SF1">
    <property type="entry name" value="APPLE DOMAIN-CONTAINING PROTEIN"/>
    <property type="match status" value="1"/>
</dbReference>
<keyword evidence="3" id="KW-1185">Reference proteome</keyword>
<dbReference type="Proteomes" id="UP000636479">
    <property type="component" value="Unassembled WGS sequence"/>
</dbReference>
<feature type="chain" id="PRO_5034369677" description="Fruit-body specific protein a" evidence="1">
    <location>
        <begin position="18"/>
        <end position="490"/>
    </location>
</feature>
<dbReference type="RefSeq" id="XP_037223302.1">
    <property type="nucleotide sequence ID" value="XM_037360417.1"/>
</dbReference>
<organism evidence="2 3">
    <name type="scientific">Mycena indigotica</name>
    <dbReference type="NCBI Taxonomy" id="2126181"/>
    <lineage>
        <taxon>Eukaryota</taxon>
        <taxon>Fungi</taxon>
        <taxon>Dikarya</taxon>
        <taxon>Basidiomycota</taxon>
        <taxon>Agaricomycotina</taxon>
        <taxon>Agaricomycetes</taxon>
        <taxon>Agaricomycetidae</taxon>
        <taxon>Agaricales</taxon>
        <taxon>Marasmiineae</taxon>
        <taxon>Mycenaceae</taxon>
        <taxon>Mycena</taxon>
    </lineage>
</organism>
<dbReference type="EMBL" id="JACAZF010000003">
    <property type="protein sequence ID" value="KAF7309852.1"/>
    <property type="molecule type" value="Genomic_DNA"/>
</dbReference>
<dbReference type="PANTHER" id="PTHR36578">
    <property type="entry name" value="CHROMOSOME 15, WHOLE GENOME SHOTGUN SEQUENCE"/>
    <property type="match status" value="1"/>
</dbReference>
<evidence type="ECO:0000256" key="1">
    <source>
        <dbReference type="SAM" id="SignalP"/>
    </source>
</evidence>
<sequence>MLPRLALFVASAVLASAQFTLPPALQAAQDSATSIVVSEPVTTYTNVSSIANMVSIVDQKGGAPSDSTRPGLPQQATKLTALDGKLVDATVPTINLELGGAQRREAVDYEQVFSGSKSGEPDAAIEGTAYLTYFLVSNSTYQLGLDECLAHCDETLGCAFVNLYYELNNPYLDFVFPEKSNLKCVLYGDVHNEEEKTDLGNELLPSIRTVIQQSSGYALQSLRKPADPAGYKLVFGPLSAANNAPQYMGFAFLDKYDVKACAALCNTRGADSNDGACKFFNIWRAVVNGKPATYTCAMYSAPTDASTATNTGQGDLQVTRSRGYVRINHIVDGTFEAYVCDDGDIFCFTEEAAGWVGSSPAGGQDDATIFHYAPYAHHGSSVALLGSAFGSDAYPGLLQPAWPITGLRHGRTYVLGFFHSSSYSGEELESDSFVTVWWGRSLVGNITVGYSTWAYYEFKVVAGRNNTLSFIGGQAPAYDFIDDVSLFLLY</sequence>
<dbReference type="AlphaFoldDB" id="A0A8H6T4Q1"/>